<gene>
    <name evidence="2" type="ORF">ILEXP_LOCUS3606</name>
</gene>
<protein>
    <submittedName>
        <fullName evidence="2">Uncharacterized protein</fullName>
    </submittedName>
</protein>
<evidence type="ECO:0000256" key="1">
    <source>
        <dbReference type="SAM" id="MobiDB-lite"/>
    </source>
</evidence>
<sequence>MVGFWCGGGNELGWGSKFGDLAIKGLKTLRREGKGRVAIARRGRETGSSPPENATTKGATNASNANRDEDAMTVMNTHVAEYLEKLGL</sequence>
<evidence type="ECO:0000313" key="2">
    <source>
        <dbReference type="EMBL" id="CAK9136613.1"/>
    </source>
</evidence>
<dbReference type="EMBL" id="CAUOFW020000766">
    <property type="protein sequence ID" value="CAK9136613.1"/>
    <property type="molecule type" value="Genomic_DNA"/>
</dbReference>
<name>A0ABC8QVG7_9AQUA</name>
<dbReference type="Proteomes" id="UP001642360">
    <property type="component" value="Unassembled WGS sequence"/>
</dbReference>
<organism evidence="2 3">
    <name type="scientific">Ilex paraguariensis</name>
    <name type="common">yerba mate</name>
    <dbReference type="NCBI Taxonomy" id="185542"/>
    <lineage>
        <taxon>Eukaryota</taxon>
        <taxon>Viridiplantae</taxon>
        <taxon>Streptophyta</taxon>
        <taxon>Embryophyta</taxon>
        <taxon>Tracheophyta</taxon>
        <taxon>Spermatophyta</taxon>
        <taxon>Magnoliopsida</taxon>
        <taxon>eudicotyledons</taxon>
        <taxon>Gunneridae</taxon>
        <taxon>Pentapetalae</taxon>
        <taxon>asterids</taxon>
        <taxon>campanulids</taxon>
        <taxon>Aquifoliales</taxon>
        <taxon>Aquifoliaceae</taxon>
        <taxon>Ilex</taxon>
    </lineage>
</organism>
<feature type="region of interest" description="Disordered" evidence="1">
    <location>
        <begin position="41"/>
        <end position="71"/>
    </location>
</feature>
<evidence type="ECO:0000313" key="3">
    <source>
        <dbReference type="Proteomes" id="UP001642360"/>
    </source>
</evidence>
<keyword evidence="3" id="KW-1185">Reference proteome</keyword>
<feature type="compositionally biased region" description="Polar residues" evidence="1">
    <location>
        <begin position="46"/>
        <end position="65"/>
    </location>
</feature>
<accession>A0ABC8QVG7</accession>
<proteinExistence type="predicted"/>
<dbReference type="AlphaFoldDB" id="A0ABC8QVG7"/>
<reference evidence="2 3" key="1">
    <citation type="submission" date="2024-02" db="EMBL/GenBank/DDBJ databases">
        <authorList>
            <person name="Vignale AGUSTIN F."/>
            <person name="Sosa J E."/>
            <person name="Modenutti C."/>
        </authorList>
    </citation>
    <scope>NUCLEOTIDE SEQUENCE [LARGE SCALE GENOMIC DNA]</scope>
</reference>
<comment type="caution">
    <text evidence="2">The sequence shown here is derived from an EMBL/GenBank/DDBJ whole genome shotgun (WGS) entry which is preliminary data.</text>
</comment>